<feature type="compositionally biased region" description="Basic residues" evidence="1">
    <location>
        <begin position="72"/>
        <end position="92"/>
    </location>
</feature>
<reference evidence="3" key="1">
    <citation type="submission" date="2016-06" db="EMBL/GenBank/DDBJ databases">
        <title>Parallel loss of symbiosis genes in relatives of nitrogen-fixing non-legume Parasponia.</title>
        <authorList>
            <person name="Van Velzen R."/>
            <person name="Holmer R."/>
            <person name="Bu F."/>
            <person name="Rutten L."/>
            <person name="Van Zeijl A."/>
            <person name="Liu W."/>
            <person name="Santuari L."/>
            <person name="Cao Q."/>
            <person name="Sharma T."/>
            <person name="Shen D."/>
            <person name="Roswanjaya Y."/>
            <person name="Wardhani T."/>
            <person name="Kalhor M.S."/>
            <person name="Jansen J."/>
            <person name="Van den Hoogen J."/>
            <person name="Gungor B."/>
            <person name="Hartog M."/>
            <person name="Hontelez J."/>
            <person name="Verver J."/>
            <person name="Yang W.-C."/>
            <person name="Schijlen E."/>
            <person name="Repin R."/>
            <person name="Schilthuizen M."/>
            <person name="Schranz E."/>
            <person name="Heidstra R."/>
            <person name="Miyata K."/>
            <person name="Fedorova E."/>
            <person name="Kohlen W."/>
            <person name="Bisseling T."/>
            <person name="Smit S."/>
            <person name="Geurts R."/>
        </authorList>
    </citation>
    <scope>NUCLEOTIDE SEQUENCE [LARGE SCALE GENOMIC DNA]</scope>
    <source>
        <strain evidence="3">cv. WU1-14</strain>
    </source>
</reference>
<feature type="compositionally biased region" description="Basic and acidic residues" evidence="1">
    <location>
        <begin position="1"/>
        <end position="22"/>
    </location>
</feature>
<dbReference type="AlphaFoldDB" id="A0A2P5D5C0"/>
<sequence length="100" mass="11799">MPLEHHQYPETLENLKFKDGSSDKLNVTRSKLVIKSNPSNEQRHEIQKRKSKPGPSTQKPCLLKPNVLNRHSCCKQKKKDKQIHRKKKKKLQQRSINHEI</sequence>
<feature type="region of interest" description="Disordered" evidence="1">
    <location>
        <begin position="1"/>
        <end position="100"/>
    </location>
</feature>
<accession>A0A2P5D5C0</accession>
<name>A0A2P5D5C0_PARAD</name>
<dbReference type="EMBL" id="JXTB01000062">
    <property type="protein sequence ID" value="PON68504.1"/>
    <property type="molecule type" value="Genomic_DNA"/>
</dbReference>
<proteinExistence type="predicted"/>
<dbReference type="Proteomes" id="UP000237105">
    <property type="component" value="Unassembled WGS sequence"/>
</dbReference>
<dbReference type="OrthoDB" id="10406314at2759"/>
<keyword evidence="3" id="KW-1185">Reference proteome</keyword>
<organism evidence="2 3">
    <name type="scientific">Parasponia andersonii</name>
    <name type="common">Sponia andersonii</name>
    <dbReference type="NCBI Taxonomy" id="3476"/>
    <lineage>
        <taxon>Eukaryota</taxon>
        <taxon>Viridiplantae</taxon>
        <taxon>Streptophyta</taxon>
        <taxon>Embryophyta</taxon>
        <taxon>Tracheophyta</taxon>
        <taxon>Spermatophyta</taxon>
        <taxon>Magnoliopsida</taxon>
        <taxon>eudicotyledons</taxon>
        <taxon>Gunneridae</taxon>
        <taxon>Pentapetalae</taxon>
        <taxon>rosids</taxon>
        <taxon>fabids</taxon>
        <taxon>Rosales</taxon>
        <taxon>Cannabaceae</taxon>
        <taxon>Parasponia</taxon>
    </lineage>
</organism>
<protein>
    <submittedName>
        <fullName evidence="2">Uncharacterized protein</fullName>
    </submittedName>
</protein>
<gene>
    <name evidence="2" type="ORF">PanWU01x14_094750</name>
</gene>
<evidence type="ECO:0000313" key="3">
    <source>
        <dbReference type="Proteomes" id="UP000237105"/>
    </source>
</evidence>
<evidence type="ECO:0000256" key="1">
    <source>
        <dbReference type="SAM" id="MobiDB-lite"/>
    </source>
</evidence>
<comment type="caution">
    <text evidence="2">The sequence shown here is derived from an EMBL/GenBank/DDBJ whole genome shotgun (WGS) entry which is preliminary data.</text>
</comment>
<evidence type="ECO:0000313" key="2">
    <source>
        <dbReference type="EMBL" id="PON68504.1"/>
    </source>
</evidence>